<dbReference type="CDD" id="cd14733">
    <property type="entry name" value="BACK"/>
    <property type="match status" value="1"/>
</dbReference>
<reference evidence="2" key="1">
    <citation type="journal article" date="2013" name="Genetics">
        <title>The draft genome and transcriptome of Panagrellus redivivus are shaped by the harsh demands of a free-living lifestyle.</title>
        <authorList>
            <person name="Srinivasan J."/>
            <person name="Dillman A.R."/>
            <person name="Macchietto M.G."/>
            <person name="Heikkinen L."/>
            <person name="Lakso M."/>
            <person name="Fracchia K.M."/>
            <person name="Antoshechkin I."/>
            <person name="Mortazavi A."/>
            <person name="Wong G."/>
            <person name="Sternberg P.W."/>
        </authorList>
    </citation>
    <scope>NUCLEOTIDE SEQUENCE [LARGE SCALE GENOMIC DNA]</scope>
    <source>
        <strain evidence="2">MT8872</strain>
    </source>
</reference>
<dbReference type="SMART" id="SM00225">
    <property type="entry name" value="BTB"/>
    <property type="match status" value="1"/>
</dbReference>
<evidence type="ECO:0000313" key="3">
    <source>
        <dbReference type="WBParaSite" id="Pan_g8090.t1"/>
    </source>
</evidence>
<dbReference type="WBParaSite" id="Pan_g8090.t1">
    <property type="protein sequence ID" value="Pan_g8090.t1"/>
    <property type="gene ID" value="Pan_g8090"/>
</dbReference>
<dbReference type="Pfam" id="PF00651">
    <property type="entry name" value="BTB"/>
    <property type="match status" value="1"/>
</dbReference>
<keyword evidence="2" id="KW-1185">Reference proteome</keyword>
<sequence>MAEIYADTVTLRIGYGIECTSSCLRSIPGDSQLKWTVDHYPQGRSKTSDVPEACITISGSITAIMKATFVMEGDKKTAIVDVKDSRVYSIPLFKSCMYNCRLECTVTFRLTGKKLALPMVHEMLAKSYPSDSKIIIGPSEITIHRDFLSMISPVFKAMFGSDTKEAQTGIVEITDYTADTVNNALDYCYGRPFENKSAAEVTDMLRFYDKYDMQASIEKLEGWLESNISVNNFAPIAAYAWQYSQKSLQNACAQVFHIYSTDIICGSDFVNLEPDVIVAVIKACKECAAFETKDSE</sequence>
<organism evidence="2 3">
    <name type="scientific">Panagrellus redivivus</name>
    <name type="common">Microworm</name>
    <dbReference type="NCBI Taxonomy" id="6233"/>
    <lineage>
        <taxon>Eukaryota</taxon>
        <taxon>Metazoa</taxon>
        <taxon>Ecdysozoa</taxon>
        <taxon>Nematoda</taxon>
        <taxon>Chromadorea</taxon>
        <taxon>Rhabditida</taxon>
        <taxon>Tylenchina</taxon>
        <taxon>Panagrolaimomorpha</taxon>
        <taxon>Panagrolaimoidea</taxon>
        <taxon>Panagrolaimidae</taxon>
        <taxon>Panagrellus</taxon>
    </lineage>
</organism>
<dbReference type="Gene3D" id="3.30.710.10">
    <property type="entry name" value="Potassium Channel Kv1.1, Chain A"/>
    <property type="match status" value="1"/>
</dbReference>
<feature type="domain" description="BTB" evidence="1">
    <location>
        <begin position="130"/>
        <end position="197"/>
    </location>
</feature>
<dbReference type="SUPFAM" id="SSF54695">
    <property type="entry name" value="POZ domain"/>
    <property type="match status" value="1"/>
</dbReference>
<proteinExistence type="predicted"/>
<reference evidence="3" key="2">
    <citation type="submission" date="2020-10" db="UniProtKB">
        <authorList>
            <consortium name="WormBaseParasite"/>
        </authorList>
    </citation>
    <scope>IDENTIFICATION</scope>
</reference>
<dbReference type="PANTHER" id="PTHR24413">
    <property type="entry name" value="SPECKLE-TYPE POZ PROTEIN"/>
    <property type="match status" value="1"/>
</dbReference>
<dbReference type="Proteomes" id="UP000492821">
    <property type="component" value="Unassembled WGS sequence"/>
</dbReference>
<evidence type="ECO:0000313" key="2">
    <source>
        <dbReference type="Proteomes" id="UP000492821"/>
    </source>
</evidence>
<name>A0A7E4WAJ1_PANRE</name>
<evidence type="ECO:0000259" key="1">
    <source>
        <dbReference type="PROSITE" id="PS50097"/>
    </source>
</evidence>
<dbReference type="AlphaFoldDB" id="A0A7E4WAJ1"/>
<protein>
    <submittedName>
        <fullName evidence="3">BTB domain-containing protein</fullName>
    </submittedName>
</protein>
<dbReference type="InterPro" id="IPR000210">
    <property type="entry name" value="BTB/POZ_dom"/>
</dbReference>
<dbReference type="PROSITE" id="PS50097">
    <property type="entry name" value="BTB"/>
    <property type="match status" value="1"/>
</dbReference>
<accession>A0A7E4WAJ1</accession>
<dbReference type="CDD" id="cd18186">
    <property type="entry name" value="BTB_POZ_ZBTB_KLHL-like"/>
    <property type="match status" value="1"/>
</dbReference>
<dbReference type="InterPro" id="IPR011333">
    <property type="entry name" value="SKP1/BTB/POZ_sf"/>
</dbReference>